<dbReference type="EMBL" id="CP106738">
    <property type="protein sequence ID" value="UXX85177.1"/>
    <property type="molecule type" value="Genomic_DNA"/>
</dbReference>
<feature type="compositionally biased region" description="Polar residues" evidence="2">
    <location>
        <begin position="1"/>
        <end position="11"/>
    </location>
</feature>
<gene>
    <name evidence="4" type="ORF">N7U68_14365</name>
</gene>
<dbReference type="Proteomes" id="UP001064087">
    <property type="component" value="Chromosome"/>
</dbReference>
<evidence type="ECO:0000256" key="2">
    <source>
        <dbReference type="SAM" id="MobiDB-lite"/>
    </source>
</evidence>
<dbReference type="SUPFAM" id="SSF53955">
    <property type="entry name" value="Lysozyme-like"/>
    <property type="match status" value="1"/>
</dbReference>
<feature type="domain" description="Transglycosylase SLT" evidence="3">
    <location>
        <begin position="94"/>
        <end position="151"/>
    </location>
</feature>
<comment type="similarity">
    <text evidence="1">Belongs to the virb1 family.</text>
</comment>
<name>A0ABY6DG73_9RHOB</name>
<evidence type="ECO:0000259" key="3">
    <source>
        <dbReference type="Pfam" id="PF01464"/>
    </source>
</evidence>
<accession>A0ABY6DG73</accession>
<proteinExistence type="inferred from homology"/>
<evidence type="ECO:0000313" key="5">
    <source>
        <dbReference type="Proteomes" id="UP001064087"/>
    </source>
</evidence>
<reference evidence="4" key="1">
    <citation type="submission" date="2022-10" db="EMBL/GenBank/DDBJ databases">
        <title>Roseovarius pelagicus sp. nov., isolated from Arctic seawater.</title>
        <authorList>
            <person name="Hong Y.W."/>
            <person name="Hwang C.Y."/>
        </authorList>
    </citation>
    <scope>NUCLEOTIDE SEQUENCE</scope>
    <source>
        <strain evidence="4">HL-MP18</strain>
    </source>
</reference>
<dbReference type="InterPro" id="IPR023346">
    <property type="entry name" value="Lysozyme-like_dom_sf"/>
</dbReference>
<protein>
    <submittedName>
        <fullName evidence="4">Transglycosylase SLT domain-containing protein</fullName>
    </submittedName>
</protein>
<keyword evidence="5" id="KW-1185">Reference proteome</keyword>
<organism evidence="4 5">
    <name type="scientific">Roseovarius pelagicus</name>
    <dbReference type="NCBI Taxonomy" id="2980108"/>
    <lineage>
        <taxon>Bacteria</taxon>
        <taxon>Pseudomonadati</taxon>
        <taxon>Pseudomonadota</taxon>
        <taxon>Alphaproteobacteria</taxon>
        <taxon>Rhodobacterales</taxon>
        <taxon>Roseobacteraceae</taxon>
        <taxon>Roseovarius</taxon>
    </lineage>
</organism>
<dbReference type="Gene3D" id="1.10.530.10">
    <property type="match status" value="1"/>
</dbReference>
<sequence length="226" mass="24560">MVPQTGPTKASANLKERPSADAKICDHAAQQAAQTSNVPLSVLRAITRTETGRARGGALEPWPWTVNMEGAGRWFATETEAHAYVVKHHKRGARSFDVGCFQINYKWHGDQFSSIADMFDPFQNAAYAARFLSQLFSETGDWSSAAGAYHSRTPKYASRYSTRFDRIRKTVEGPMPARIAAVSASQTRQNSYPLLQAAGAAGRFGSLVPLDHSTRPALVALTVGGS</sequence>
<feature type="region of interest" description="Disordered" evidence="2">
    <location>
        <begin position="1"/>
        <end position="21"/>
    </location>
</feature>
<evidence type="ECO:0000256" key="1">
    <source>
        <dbReference type="ARBA" id="ARBA00009387"/>
    </source>
</evidence>
<dbReference type="InterPro" id="IPR008258">
    <property type="entry name" value="Transglycosylase_SLT_dom_1"/>
</dbReference>
<evidence type="ECO:0000313" key="4">
    <source>
        <dbReference type="EMBL" id="UXX85177.1"/>
    </source>
</evidence>
<dbReference type="Pfam" id="PF01464">
    <property type="entry name" value="SLT"/>
    <property type="match status" value="1"/>
</dbReference>